<dbReference type="PANTHER" id="PTHR11739">
    <property type="entry name" value="CITRATE SYNTHASE"/>
    <property type="match status" value="1"/>
</dbReference>
<evidence type="ECO:0000256" key="1">
    <source>
        <dbReference type="ARBA" id="ARBA00010566"/>
    </source>
</evidence>
<name>A0ABS3WL62_9BACL</name>
<evidence type="ECO:0000256" key="2">
    <source>
        <dbReference type="SAM" id="MobiDB-lite"/>
    </source>
</evidence>
<dbReference type="EMBL" id="JAGGDJ010000113">
    <property type="protein sequence ID" value="MBO7749063.1"/>
    <property type="molecule type" value="Genomic_DNA"/>
</dbReference>
<organism evidence="3 4">
    <name type="scientific">Paenibacillus artemisiicola</name>
    <dbReference type="NCBI Taxonomy" id="1172618"/>
    <lineage>
        <taxon>Bacteria</taxon>
        <taxon>Bacillati</taxon>
        <taxon>Bacillota</taxon>
        <taxon>Bacilli</taxon>
        <taxon>Bacillales</taxon>
        <taxon>Paenibacillaceae</taxon>
        <taxon>Paenibacillus</taxon>
    </lineage>
</organism>
<evidence type="ECO:0000313" key="3">
    <source>
        <dbReference type="EMBL" id="MBO7749063.1"/>
    </source>
</evidence>
<feature type="region of interest" description="Disordered" evidence="2">
    <location>
        <begin position="142"/>
        <end position="174"/>
    </location>
</feature>
<dbReference type="InterPro" id="IPR016142">
    <property type="entry name" value="Citrate_synth-like_lrg_a-sub"/>
</dbReference>
<comment type="caution">
    <text evidence="3">The sequence shown here is derived from an EMBL/GenBank/DDBJ whole genome shotgun (WGS) entry which is preliminary data.</text>
</comment>
<dbReference type="Pfam" id="PF00285">
    <property type="entry name" value="Citrate_synt"/>
    <property type="match status" value="1"/>
</dbReference>
<dbReference type="Proteomes" id="UP000670947">
    <property type="component" value="Unassembled WGS sequence"/>
</dbReference>
<keyword evidence="4" id="KW-1185">Reference proteome</keyword>
<evidence type="ECO:0008006" key="5">
    <source>
        <dbReference type="Google" id="ProtNLM"/>
    </source>
</evidence>
<dbReference type="InterPro" id="IPR036969">
    <property type="entry name" value="Citrate_synthase_sf"/>
</dbReference>
<dbReference type="InterPro" id="IPR002020">
    <property type="entry name" value="Citrate_synthase"/>
</dbReference>
<comment type="similarity">
    <text evidence="1">Belongs to the citrate synthase family.</text>
</comment>
<accession>A0ABS3WL62</accession>
<evidence type="ECO:0000313" key="4">
    <source>
        <dbReference type="Proteomes" id="UP000670947"/>
    </source>
</evidence>
<feature type="non-terminal residue" evidence="3">
    <location>
        <position position="174"/>
    </location>
</feature>
<sequence>MAEKKPGGLAGVEAGETAISTVGKDGCGLTYRGYAIADLAEHGSFEETAYLLIRGKLPNVDELTDYRRKLDAASRLPDALKRMLELVPADAHPMEVLQLGCVALGTLEPESPDRPPEELADRLIALTGPMLLHWHHYHRGAAPGGAPAPDRPEAAPGTVLTADTADGVPADGEA</sequence>
<dbReference type="RefSeq" id="WP_276316372.1">
    <property type="nucleotide sequence ID" value="NZ_JAGGDJ010000113.1"/>
</dbReference>
<proteinExistence type="inferred from homology"/>
<dbReference type="Gene3D" id="1.10.580.10">
    <property type="entry name" value="Citrate Synthase, domain 1"/>
    <property type="match status" value="1"/>
</dbReference>
<dbReference type="SUPFAM" id="SSF48256">
    <property type="entry name" value="Citrate synthase"/>
    <property type="match status" value="1"/>
</dbReference>
<protein>
    <recommendedName>
        <fullName evidence="5">Citrate synthase</fullName>
    </recommendedName>
</protein>
<dbReference type="PANTHER" id="PTHR11739:SF25">
    <property type="entry name" value="CITRATE SYNTHASE-RELATED PROTEIN DDB_G0287281"/>
    <property type="match status" value="1"/>
</dbReference>
<gene>
    <name evidence="3" type="ORF">I8J29_33380</name>
</gene>
<reference evidence="3 4" key="1">
    <citation type="submission" date="2021-03" db="EMBL/GenBank/DDBJ databases">
        <title>Paenibacillus artemisicola MWE-103 whole genome sequence.</title>
        <authorList>
            <person name="Ham Y.J."/>
        </authorList>
    </citation>
    <scope>NUCLEOTIDE SEQUENCE [LARGE SCALE GENOMIC DNA]</scope>
    <source>
        <strain evidence="3 4">MWE-103</strain>
    </source>
</reference>